<organism evidence="2 3">
    <name type="scientific">Clunio marinus</name>
    <dbReference type="NCBI Taxonomy" id="568069"/>
    <lineage>
        <taxon>Eukaryota</taxon>
        <taxon>Metazoa</taxon>
        <taxon>Ecdysozoa</taxon>
        <taxon>Arthropoda</taxon>
        <taxon>Hexapoda</taxon>
        <taxon>Insecta</taxon>
        <taxon>Pterygota</taxon>
        <taxon>Neoptera</taxon>
        <taxon>Endopterygota</taxon>
        <taxon>Diptera</taxon>
        <taxon>Nematocera</taxon>
        <taxon>Chironomoidea</taxon>
        <taxon>Chironomidae</taxon>
        <taxon>Clunio</taxon>
    </lineage>
</organism>
<protein>
    <submittedName>
        <fullName evidence="2">CLUMA_CG007234, isoform A</fullName>
    </submittedName>
</protein>
<gene>
    <name evidence="2" type="ORF">CLUMA_CG007234</name>
</gene>
<dbReference type="EMBL" id="CVRI01000037">
    <property type="protein sequence ID" value="CRK93706.1"/>
    <property type="molecule type" value="Genomic_DNA"/>
</dbReference>
<accession>A0A1J1I1S6</accession>
<feature type="chain" id="PRO_5013266830" evidence="1">
    <location>
        <begin position="21"/>
        <end position="92"/>
    </location>
</feature>
<dbReference type="Proteomes" id="UP000183832">
    <property type="component" value="Unassembled WGS sequence"/>
</dbReference>
<reference evidence="2 3" key="1">
    <citation type="submission" date="2015-04" db="EMBL/GenBank/DDBJ databases">
        <authorList>
            <person name="Syromyatnikov M.Y."/>
            <person name="Popov V.N."/>
        </authorList>
    </citation>
    <scope>NUCLEOTIDE SEQUENCE [LARGE SCALE GENOMIC DNA]</scope>
</reference>
<keyword evidence="1" id="KW-0732">Signal</keyword>
<keyword evidence="3" id="KW-1185">Reference proteome</keyword>
<feature type="signal peptide" evidence="1">
    <location>
        <begin position="1"/>
        <end position="20"/>
    </location>
</feature>
<proteinExistence type="predicted"/>
<evidence type="ECO:0000313" key="2">
    <source>
        <dbReference type="EMBL" id="CRK93706.1"/>
    </source>
</evidence>
<evidence type="ECO:0000313" key="3">
    <source>
        <dbReference type="Proteomes" id="UP000183832"/>
    </source>
</evidence>
<name>A0A1J1I1S6_9DIPT</name>
<evidence type="ECO:0000256" key="1">
    <source>
        <dbReference type="SAM" id="SignalP"/>
    </source>
</evidence>
<dbReference type="OrthoDB" id="6591467at2759"/>
<sequence length="92" mass="10560">MMLKVFTTVLVIFLIVEVNSYDPNDKEIETIIPEPGTFEAFYPRETNGMNSVARASHSHGSFFQHRNPALIDIKNAAAYGFRFDGKRRFNFD</sequence>
<dbReference type="AlphaFoldDB" id="A0A1J1I1S6"/>